<evidence type="ECO:0000313" key="4">
    <source>
        <dbReference type="RefSeq" id="XP_008479149.1"/>
    </source>
</evidence>
<name>A0A1S3DCK1_DIACI</name>
<dbReference type="RefSeq" id="XP_008479149.1">
    <property type="nucleotide sequence ID" value="XM_008480927.3"/>
</dbReference>
<dbReference type="Proteomes" id="UP000079169">
    <property type="component" value="Unplaced"/>
</dbReference>
<evidence type="ECO:0000313" key="5">
    <source>
        <dbReference type="RefSeq" id="XP_008479150.1"/>
    </source>
</evidence>
<dbReference type="InterPro" id="IPR012337">
    <property type="entry name" value="RNaseH-like_sf"/>
</dbReference>
<protein>
    <submittedName>
        <fullName evidence="2 3">Uncharacterized protein LOC103515973</fullName>
    </submittedName>
    <submittedName>
        <fullName evidence="4 5">Uncharacterized protein LOC103515980</fullName>
    </submittedName>
</protein>
<dbReference type="PANTHER" id="PTHR45749">
    <property type="match status" value="1"/>
</dbReference>
<accession>A0A1S3DCK1</accession>
<dbReference type="SUPFAM" id="SSF53098">
    <property type="entry name" value="Ribonuclease H-like"/>
    <property type="match status" value="1"/>
</dbReference>
<evidence type="ECO:0000313" key="1">
    <source>
        <dbReference type="Proteomes" id="UP000079169"/>
    </source>
</evidence>
<dbReference type="KEGG" id="dci:103515973"/>
<dbReference type="PaxDb" id="121845-A0A1S3DCK1"/>
<dbReference type="STRING" id="121845.A0A1S3DCK1"/>
<evidence type="ECO:0000313" key="2">
    <source>
        <dbReference type="RefSeq" id="XP_008479139.1"/>
    </source>
</evidence>
<proteinExistence type="predicted"/>
<organism evidence="2">
    <name type="scientific">Diaphorina citri</name>
    <name type="common">Asian citrus psyllid</name>
    <dbReference type="NCBI Taxonomy" id="121845"/>
    <lineage>
        <taxon>Eukaryota</taxon>
        <taxon>Metazoa</taxon>
        <taxon>Ecdysozoa</taxon>
        <taxon>Arthropoda</taxon>
        <taxon>Hexapoda</taxon>
        <taxon>Insecta</taxon>
        <taxon>Pterygota</taxon>
        <taxon>Neoptera</taxon>
        <taxon>Paraneoptera</taxon>
        <taxon>Hemiptera</taxon>
        <taxon>Sternorrhyncha</taxon>
        <taxon>Psylloidea</taxon>
        <taxon>Psyllidae</taxon>
        <taxon>Diaphorininae</taxon>
        <taxon>Diaphorina</taxon>
    </lineage>
</organism>
<dbReference type="GeneID" id="103515973"/>
<gene>
    <name evidence="2 3" type="primary">LOC103515973</name>
    <name evidence="4 5" type="synonym">LOC103515980</name>
</gene>
<dbReference type="KEGG" id="dci:103515980"/>
<dbReference type="RefSeq" id="XP_008479150.1">
    <property type="nucleotide sequence ID" value="XM_008480928.3"/>
</dbReference>
<keyword evidence="1" id="KW-1185">Reference proteome</keyword>
<dbReference type="RefSeq" id="XP_008479140.1">
    <property type="nucleotide sequence ID" value="XM_008480918.3"/>
</dbReference>
<dbReference type="PANTHER" id="PTHR45749:SF21">
    <property type="entry name" value="DUF4371 DOMAIN-CONTAINING PROTEIN"/>
    <property type="match status" value="1"/>
</dbReference>
<sequence length="730" mass="84414">MNHNKESKIIKPEVIMPDIIIDEDEEDGDNEVEHLKQTSKLCNCIIDELRNKPFSSCSPSRQAQIISKGRPTPILTNFNNKPGQKKYSFQSSWYDKNLWLCGCLTTQGMYCWPCILFCNSPKNQLSHAKSHGFSGIRNYSLMKKRHENTREHLYSTIQLAKFGKQTRTIISTDEIEKHNDIVRSNCYILTHMIDSICCLKLQGNDLSEQNNHSITSNGNRENNISTYTQFNPDKVLVYHLKRSSILKQATEVEVSTDLKLAISRVINENIKTELQMCHFVSIILSKNNSRQLCLVLRFVIQHKVQEWLIELQEDTVDFTPNELLGLIYRTLKDLDCVEKLICLTYDGAVIKSGIHENFQKLIRRKYPCAVFLPCHAHQLSWIIQQCVSTIRPCRDFLETCSQLVALFSTSSTHSTAFLNITGEVIPNTSHPAWLSQFISHVHNARTSITTLLYDMTDSDVMWDLHTRTMARGLLVAFEEDVFQLLLSLFAQLLPQVLMFQDDLDRNISDMAFWMKRRDEFIITLTELQDTFSEDWPEQEVPPGGKCLKLDPDSNVATLTHDILNLVMQCVRERFSHVKDLAFLPLLDIRLFPSMSNKFPDKAYSQLARNYEDYFVIPDLKTELLVMYDECYPLHGKNTSTPENPFTPDMYDTLPQLSKLYELFLCLPWRSKGSILDLLLNTSTIRCESQQVVLCSFENQMLNKLTRHPTFYDQVIARYGEGKEGLELDYR</sequence>
<reference evidence="2 3" key="1">
    <citation type="submission" date="2023-09" db="UniProtKB">
        <authorList>
            <consortium name="RefSeq"/>
        </authorList>
    </citation>
    <scope>IDENTIFICATION</scope>
</reference>
<evidence type="ECO:0000313" key="3">
    <source>
        <dbReference type="RefSeq" id="XP_008479140.1"/>
    </source>
</evidence>
<dbReference type="AlphaFoldDB" id="A0A1S3DCK1"/>
<dbReference type="GeneID" id="103515980"/>
<dbReference type="RefSeq" id="XP_008479139.1">
    <property type="nucleotide sequence ID" value="XM_008480917.3"/>
</dbReference>